<dbReference type="Gene3D" id="2.40.50.140">
    <property type="entry name" value="Nucleic acid-binding proteins"/>
    <property type="match status" value="1"/>
</dbReference>
<dbReference type="InterPro" id="IPR010280">
    <property type="entry name" value="U5_MeTrfase_fam"/>
</dbReference>
<dbReference type="Pfam" id="PF01938">
    <property type="entry name" value="TRAM"/>
    <property type="match status" value="1"/>
</dbReference>
<gene>
    <name evidence="8" type="primary">rlmD</name>
    <name evidence="8" type="ORF">H8E41_11575</name>
</gene>
<evidence type="ECO:0000256" key="1">
    <source>
        <dbReference type="ARBA" id="ARBA00022485"/>
    </source>
</evidence>
<evidence type="ECO:0000256" key="3">
    <source>
        <dbReference type="ARBA" id="ARBA00022679"/>
    </source>
</evidence>
<dbReference type="Proteomes" id="UP000614424">
    <property type="component" value="Unassembled WGS sequence"/>
</dbReference>
<proteinExistence type="inferred from homology"/>
<dbReference type="GO" id="GO:0070041">
    <property type="term" value="F:rRNA (uridine-C5-)-methyltransferase activity"/>
    <property type="evidence" value="ECO:0007669"/>
    <property type="project" value="TreeGrafter"/>
</dbReference>
<comment type="similarity">
    <text evidence="5">Belongs to the class I-like SAM-binding methyltransferase superfamily. RNA M5U methyltransferase family.</text>
</comment>
<feature type="binding site" evidence="5">
    <location>
        <position position="279"/>
    </location>
    <ligand>
        <name>S-adenosyl-L-methionine</name>
        <dbReference type="ChEBI" id="CHEBI:59789"/>
    </ligand>
</feature>
<keyword evidence="2 5" id="KW-0489">Methyltransferase</keyword>
<keyword evidence="1" id="KW-0479">Metal-binding</keyword>
<dbReference type="EMBL" id="JACNJZ010000170">
    <property type="protein sequence ID" value="MBC8318538.1"/>
    <property type="molecule type" value="Genomic_DNA"/>
</dbReference>
<dbReference type="FunFam" id="3.40.50.150:FF:000009">
    <property type="entry name" value="23S rRNA (Uracil(1939)-C(5))-methyltransferase RlmD"/>
    <property type="match status" value="1"/>
</dbReference>
<sequence length="448" mass="50487">MESNPFTLKIEKLVMGGHGLGRLEDGLVVLVPHVLPGETVLVQSLKIKKSYQKARLIDVIEPSPYRVSPPCPYFSRCGGCDFQHINNEMQAELKNEVLLEHLLRSRVLADDEQYRIEAPGKAENHFGYRQRIRFHVDKNGVPGFRRYHSHDIEPVTTCLLAVPELNTVFSQCLDEDSFYRLIEYHSSQIELQFSSCDNSVVVFIHMDRKPRPSEEKLAGKLAGKLPAVKAVILVGVGFQPVVVARSEMNSPAGVLIGFEQPLPSDDRLHMHFEAGGFCQVNQEQNTALIDCLMAWADLSEKERVLDLFCGMGNFTLPMAKQAFHATGMDLKRSSIRSAIKNAEENTISNCHFEQKSALDGIRSLVVDGQKFDLVLLDPPRQGCSDVIPYIAQTEAARIIYISCDPATLSRDLLLLKEEGYTIERVKMFDMFPQTHHMETMVKLKMSKK</sequence>
<evidence type="ECO:0000313" key="8">
    <source>
        <dbReference type="EMBL" id="MBC8318538.1"/>
    </source>
</evidence>
<evidence type="ECO:0000256" key="6">
    <source>
        <dbReference type="PROSITE-ProRule" id="PRU10015"/>
    </source>
</evidence>
<reference evidence="8 9" key="1">
    <citation type="submission" date="2020-08" db="EMBL/GenBank/DDBJ databases">
        <title>Bridging the membrane lipid divide: bacteria of the FCB group superphylum have the potential to synthesize archaeal ether lipids.</title>
        <authorList>
            <person name="Villanueva L."/>
            <person name="Von Meijenfeldt F.A.B."/>
            <person name="Westbye A.B."/>
            <person name="Yadav S."/>
            <person name="Hopmans E.C."/>
            <person name="Dutilh B.E."/>
            <person name="Sinninghe Damste J.S."/>
        </authorList>
    </citation>
    <scope>NUCLEOTIDE SEQUENCE [LARGE SCALE GENOMIC DNA]</scope>
    <source>
        <strain evidence="8">NIOZ-UU47</strain>
    </source>
</reference>
<feature type="active site" evidence="6">
    <location>
        <position position="403"/>
    </location>
</feature>
<evidence type="ECO:0000256" key="5">
    <source>
        <dbReference type="PROSITE-ProRule" id="PRU01024"/>
    </source>
</evidence>
<accession>A0A8J6NGC2</accession>
<feature type="binding site" evidence="5">
    <location>
        <position position="329"/>
    </location>
    <ligand>
        <name>S-adenosyl-L-methionine</name>
        <dbReference type="ChEBI" id="CHEBI:59789"/>
    </ligand>
</feature>
<dbReference type="PROSITE" id="PS50926">
    <property type="entry name" value="TRAM"/>
    <property type="match status" value="1"/>
</dbReference>
<feature type="domain" description="TRAM" evidence="7">
    <location>
        <begin position="1"/>
        <end position="58"/>
    </location>
</feature>
<keyword evidence="4 5" id="KW-0949">S-adenosyl-L-methionine</keyword>
<feature type="binding site" evidence="5">
    <location>
        <position position="308"/>
    </location>
    <ligand>
        <name>S-adenosyl-L-methionine</name>
        <dbReference type="ChEBI" id="CHEBI:59789"/>
    </ligand>
</feature>
<organism evidence="8 9">
    <name type="scientific">Candidatus Desulfobia pelagia</name>
    <dbReference type="NCBI Taxonomy" id="2841692"/>
    <lineage>
        <taxon>Bacteria</taxon>
        <taxon>Pseudomonadati</taxon>
        <taxon>Thermodesulfobacteriota</taxon>
        <taxon>Desulfobulbia</taxon>
        <taxon>Desulfobulbales</taxon>
        <taxon>Desulfobulbaceae</taxon>
        <taxon>Candidatus Desulfobia</taxon>
    </lineage>
</organism>
<dbReference type="PROSITE" id="PS01230">
    <property type="entry name" value="TRMA_1"/>
    <property type="match status" value="1"/>
</dbReference>
<evidence type="ECO:0000259" key="7">
    <source>
        <dbReference type="PROSITE" id="PS50926"/>
    </source>
</evidence>
<dbReference type="PROSITE" id="PS51687">
    <property type="entry name" value="SAM_MT_RNA_M5U"/>
    <property type="match status" value="1"/>
</dbReference>
<dbReference type="InterPro" id="IPR002792">
    <property type="entry name" value="TRAM_dom"/>
</dbReference>
<comment type="caution">
    <text evidence="8">The sequence shown here is derived from an EMBL/GenBank/DDBJ whole genome shotgun (WGS) entry which is preliminary data.</text>
</comment>
<dbReference type="PANTHER" id="PTHR11061">
    <property type="entry name" value="RNA M5U METHYLTRANSFERASE"/>
    <property type="match status" value="1"/>
</dbReference>
<dbReference type="SUPFAM" id="SSF53335">
    <property type="entry name" value="S-adenosyl-L-methionine-dependent methyltransferases"/>
    <property type="match status" value="1"/>
</dbReference>
<feature type="active site" description="Nucleophile" evidence="5">
    <location>
        <position position="403"/>
    </location>
</feature>
<dbReference type="PANTHER" id="PTHR11061:SF49">
    <property type="entry name" value="23S RRNA (URACIL(1939)-C(5))-METHYLTRANSFERASE RLMD"/>
    <property type="match status" value="1"/>
</dbReference>
<dbReference type="EC" id="2.1.1.190" evidence="8"/>
<name>A0A8J6NGC2_9BACT</name>
<dbReference type="PROSITE" id="PS01231">
    <property type="entry name" value="TRMA_2"/>
    <property type="match status" value="1"/>
</dbReference>
<dbReference type="GO" id="GO:0070475">
    <property type="term" value="P:rRNA base methylation"/>
    <property type="evidence" value="ECO:0007669"/>
    <property type="project" value="TreeGrafter"/>
</dbReference>
<dbReference type="Gene3D" id="3.40.50.150">
    <property type="entry name" value="Vaccinia Virus protein VP39"/>
    <property type="match status" value="1"/>
</dbReference>
<dbReference type="SUPFAM" id="SSF50249">
    <property type="entry name" value="Nucleic acid-binding proteins"/>
    <property type="match status" value="1"/>
</dbReference>
<dbReference type="CDD" id="cd02440">
    <property type="entry name" value="AdoMet_MTases"/>
    <property type="match status" value="1"/>
</dbReference>
<evidence type="ECO:0000256" key="4">
    <source>
        <dbReference type="ARBA" id="ARBA00022691"/>
    </source>
</evidence>
<dbReference type="AlphaFoldDB" id="A0A8J6NGC2"/>
<evidence type="ECO:0000256" key="2">
    <source>
        <dbReference type="ARBA" id="ARBA00022603"/>
    </source>
</evidence>
<dbReference type="InterPro" id="IPR029063">
    <property type="entry name" value="SAM-dependent_MTases_sf"/>
</dbReference>
<dbReference type="InterPro" id="IPR030391">
    <property type="entry name" value="MeTrfase_TrmA_CS"/>
</dbReference>
<dbReference type="GO" id="GO:0051539">
    <property type="term" value="F:4 iron, 4 sulfur cluster binding"/>
    <property type="evidence" value="ECO:0007669"/>
    <property type="project" value="UniProtKB-KW"/>
</dbReference>
<keyword evidence="1" id="KW-0004">4Fe-4S</keyword>
<dbReference type="InterPro" id="IPR030390">
    <property type="entry name" value="MeTrfase_TrmA_AS"/>
</dbReference>
<protein>
    <submittedName>
        <fullName evidence="8">23S rRNA (Uracil(1939)-C(5))-methyltransferase RlmD</fullName>
        <ecNumber evidence="8">2.1.1.190</ecNumber>
    </submittedName>
</protein>
<feature type="binding site" evidence="5">
    <location>
        <position position="377"/>
    </location>
    <ligand>
        <name>S-adenosyl-L-methionine</name>
        <dbReference type="ChEBI" id="CHEBI:59789"/>
    </ligand>
</feature>
<evidence type="ECO:0000313" key="9">
    <source>
        <dbReference type="Proteomes" id="UP000614424"/>
    </source>
</evidence>
<keyword evidence="1" id="KW-0408">Iron</keyword>
<keyword evidence="1" id="KW-0411">Iron-sulfur</keyword>
<dbReference type="InterPro" id="IPR012340">
    <property type="entry name" value="NA-bd_OB-fold"/>
</dbReference>
<dbReference type="Gene3D" id="2.40.50.1070">
    <property type="match status" value="1"/>
</dbReference>
<keyword evidence="3 5" id="KW-0808">Transferase</keyword>
<dbReference type="NCBIfam" id="TIGR00479">
    <property type="entry name" value="rumA"/>
    <property type="match status" value="1"/>
</dbReference>
<dbReference type="Pfam" id="PF05958">
    <property type="entry name" value="tRNA_U5-meth_tr"/>
    <property type="match status" value="1"/>
</dbReference>